<dbReference type="InterPro" id="IPR051532">
    <property type="entry name" value="Ester_Hydrolysis_Enzymes"/>
</dbReference>
<dbReference type="PANTHER" id="PTHR30383">
    <property type="entry name" value="THIOESTERASE 1/PROTEASE 1/LYSOPHOSPHOLIPASE L1"/>
    <property type="match status" value="1"/>
</dbReference>
<proteinExistence type="predicted"/>
<dbReference type="InterPro" id="IPR013830">
    <property type="entry name" value="SGNH_hydro"/>
</dbReference>
<dbReference type="PANTHER" id="PTHR30383:SF5">
    <property type="entry name" value="SGNH HYDROLASE-TYPE ESTERASE DOMAIN-CONTAINING PROTEIN"/>
    <property type="match status" value="1"/>
</dbReference>
<dbReference type="InterPro" id="IPR036514">
    <property type="entry name" value="SGNH_hydro_sf"/>
</dbReference>
<sequence>MKTILFFGDSLTVGYGLGSVNTESFPALIDQRIMTEGLSYRVINAGVSGDTSSGGLNRLDYWLSRPIDVFVLELGINDLTRRIPPSITYQNLEAIVKKVLAKYPNVKLALMGMELPRFIPGAMITEFRAIYKRLADTYQMAFVPFFLQGVAGIGNLNLRDGIHPNATDYRTIANNVWPVLRPLLDG</sequence>
<evidence type="ECO:0000259" key="1">
    <source>
        <dbReference type="Pfam" id="PF13472"/>
    </source>
</evidence>
<evidence type="ECO:0000313" key="3">
    <source>
        <dbReference type="Proteomes" id="UP000632774"/>
    </source>
</evidence>
<organism evidence="2 3">
    <name type="scientific">Mucilaginibacter boryungensis</name>
    <dbReference type="NCBI Taxonomy" id="768480"/>
    <lineage>
        <taxon>Bacteria</taxon>
        <taxon>Pseudomonadati</taxon>
        <taxon>Bacteroidota</taxon>
        <taxon>Sphingobacteriia</taxon>
        <taxon>Sphingobacteriales</taxon>
        <taxon>Sphingobacteriaceae</taxon>
        <taxon>Mucilaginibacter</taxon>
    </lineage>
</organism>
<name>A0ABR9XIL1_9SPHI</name>
<dbReference type="Pfam" id="PF13472">
    <property type="entry name" value="Lipase_GDSL_2"/>
    <property type="match status" value="1"/>
</dbReference>
<comment type="caution">
    <text evidence="2">The sequence shown here is derived from an EMBL/GenBank/DDBJ whole genome shotgun (WGS) entry which is preliminary data.</text>
</comment>
<feature type="domain" description="SGNH hydrolase-type esterase" evidence="1">
    <location>
        <begin position="6"/>
        <end position="169"/>
    </location>
</feature>
<dbReference type="Gene3D" id="3.40.50.1110">
    <property type="entry name" value="SGNH hydrolase"/>
    <property type="match status" value="1"/>
</dbReference>
<protein>
    <submittedName>
        <fullName evidence="2">Arylesterase</fullName>
    </submittedName>
</protein>
<dbReference type="CDD" id="cd01822">
    <property type="entry name" value="Lysophospholipase_L1_like"/>
    <property type="match status" value="1"/>
</dbReference>
<accession>A0ABR9XIL1</accession>
<dbReference type="EMBL" id="JADFFM010000001">
    <property type="protein sequence ID" value="MBE9666874.1"/>
    <property type="molecule type" value="Genomic_DNA"/>
</dbReference>
<keyword evidence="3" id="KW-1185">Reference proteome</keyword>
<dbReference type="Proteomes" id="UP000632774">
    <property type="component" value="Unassembled WGS sequence"/>
</dbReference>
<evidence type="ECO:0000313" key="2">
    <source>
        <dbReference type="EMBL" id="MBE9666874.1"/>
    </source>
</evidence>
<dbReference type="SUPFAM" id="SSF52266">
    <property type="entry name" value="SGNH hydrolase"/>
    <property type="match status" value="1"/>
</dbReference>
<reference evidence="2 3" key="1">
    <citation type="submission" date="2020-10" db="EMBL/GenBank/DDBJ databases">
        <title>Mucilaginibacter mali sp. nov., isolated from rhizosphere soil of apple orchard.</title>
        <authorList>
            <person name="Lee J.-S."/>
            <person name="Kim H.S."/>
            <person name="Kim J.-S."/>
        </authorList>
    </citation>
    <scope>NUCLEOTIDE SEQUENCE [LARGE SCALE GENOMIC DNA]</scope>
    <source>
        <strain evidence="2 3">KCTC 23157</strain>
    </source>
</reference>
<dbReference type="RefSeq" id="WP_194106229.1">
    <property type="nucleotide sequence ID" value="NZ_JADFFM010000001.1"/>
</dbReference>
<gene>
    <name evidence="2" type="ORF">IRJ18_10925</name>
</gene>